<protein>
    <submittedName>
        <fullName evidence="2">Uncharacterized protein</fullName>
    </submittedName>
</protein>
<keyword evidence="3" id="KW-1185">Reference proteome</keyword>
<evidence type="ECO:0000256" key="1">
    <source>
        <dbReference type="SAM" id="MobiDB-lite"/>
    </source>
</evidence>
<comment type="caution">
    <text evidence="2">The sequence shown here is derived from an EMBL/GenBank/DDBJ whole genome shotgun (WGS) entry which is preliminary data.</text>
</comment>
<sequence length="748" mass="80828">MNSLRRNGLILFLSALFFIQCETPGEPDFSLSTRVDAPLIAETRFQFLGGEGSLIDTTSGNYQDLFSTDGDAFITLIKDETFTFPELEDLVPVLAVDAVSLSAEVGEIDITDFSSQNQNGSVGEANFSDLTGLPAAPSQGDPVPGGQSPFPINISFDTDYFVSASIRQGAVRITIQNSLGLNIDTLTLTLYSDTVPAGSVEFLNLTHNSEQTEELVLVDNPGVDPEVFLTALNADVEISWSAQTMQDDPGSLIVRDVSGSSLRASQVSARVPSQSFTFGGTVQPDTQEFLFTTPAHYAEIESGMLLIDNIINSIDLEISTLQISFPGIRQGPAFSDADSLVILLDGADAIPANNTVPVSRTTDLSGYRIFAENNTLEYNLLAETENTLEGTNSVRTLNETDRVDADIRIENLIISEAFGVPAIQRALLNDNDPDNGDSLDLQNETEPEVIDIDGIRDISEKLSGIEFSDASLDLIYTSNIGLPVSITGAFQGEDADGNRFYLDGTGANSVTDAEPANLLLNGGSEIPLENLIRIDLNPDGDPAQEETFRIDNSNSGIIDFFNQLPVSIRFIGVSDLNREQEEGVIRNPVQFQPDLRLSVPLSLRAENATFSDTTSQDLSNLPGPDDDAVIETGTLDIRYSNGIPLGFELELEFLDENGNVLTTLPSQSTGMILFEPAPVDLSGASAGVGEGSNTVTFTREQLDILNQTRQLRIFAQIESANGEEVRIRETDEVALQISSRFTITNQVN</sequence>
<organism evidence="2 3">
    <name type="scientific">Rhodohalobacter mucosus</name>
    <dbReference type="NCBI Taxonomy" id="2079485"/>
    <lineage>
        <taxon>Bacteria</taxon>
        <taxon>Pseudomonadati</taxon>
        <taxon>Balneolota</taxon>
        <taxon>Balneolia</taxon>
        <taxon>Balneolales</taxon>
        <taxon>Balneolaceae</taxon>
        <taxon>Rhodohalobacter</taxon>
    </lineage>
</organism>
<feature type="region of interest" description="Disordered" evidence="1">
    <location>
        <begin position="116"/>
        <end position="145"/>
    </location>
</feature>
<dbReference type="AlphaFoldDB" id="A0A316TQI1"/>
<dbReference type="RefSeq" id="WP_109646774.1">
    <property type="nucleotide sequence ID" value="NZ_QGGB01000006.1"/>
</dbReference>
<dbReference type="EMBL" id="QGGB01000006">
    <property type="protein sequence ID" value="PWN06660.1"/>
    <property type="molecule type" value="Genomic_DNA"/>
</dbReference>
<dbReference type="OrthoDB" id="1522901at2"/>
<accession>A0A316TQI1</accession>
<reference evidence="2 3" key="1">
    <citation type="submission" date="2018-05" db="EMBL/GenBank/DDBJ databases">
        <title>Rhodohalobacter halophilus gen. nov., sp. nov., a moderately halophilic member of the family Balneolaceae.</title>
        <authorList>
            <person name="Liu Z.-W."/>
        </authorList>
    </citation>
    <scope>NUCLEOTIDE SEQUENCE [LARGE SCALE GENOMIC DNA]</scope>
    <source>
        <strain evidence="2 3">8A47</strain>
    </source>
</reference>
<evidence type="ECO:0000313" key="3">
    <source>
        <dbReference type="Proteomes" id="UP000245533"/>
    </source>
</evidence>
<proteinExistence type="predicted"/>
<dbReference type="Proteomes" id="UP000245533">
    <property type="component" value="Unassembled WGS sequence"/>
</dbReference>
<name>A0A316TQI1_9BACT</name>
<evidence type="ECO:0000313" key="2">
    <source>
        <dbReference type="EMBL" id="PWN06660.1"/>
    </source>
</evidence>
<gene>
    <name evidence="2" type="ORF">DDZ15_09090</name>
</gene>